<name>A0AAP6LMZ3_RIEAN</name>
<dbReference type="Proteomes" id="UP001284033">
    <property type="component" value="Unassembled WGS sequence"/>
</dbReference>
<proteinExistence type="predicted"/>
<reference evidence="2" key="1">
    <citation type="submission" date="2023-01" db="EMBL/GenBank/DDBJ databases">
        <title>Genome-based studies on antimicrobial resistance profiles of Riemerella anatipestifer in China, 1994 to 2021.</title>
        <authorList>
            <person name="Yang Z."/>
            <person name="Zhu D."/>
        </authorList>
    </citation>
    <scope>NUCLEOTIDE SEQUENCE</scope>
    <source>
        <strain evidence="2">RCAD1218</strain>
    </source>
</reference>
<comment type="caution">
    <text evidence="2">The sequence shown here is derived from an EMBL/GenBank/DDBJ whole genome shotgun (WGS) entry which is preliminary data.</text>
</comment>
<evidence type="ECO:0000259" key="1">
    <source>
        <dbReference type="Pfam" id="PF06056"/>
    </source>
</evidence>
<evidence type="ECO:0000313" key="2">
    <source>
        <dbReference type="EMBL" id="MDY3512967.1"/>
    </source>
</evidence>
<dbReference type="InterPro" id="IPR010332">
    <property type="entry name" value="ATPase_terminase-su_N"/>
</dbReference>
<dbReference type="Pfam" id="PF06056">
    <property type="entry name" value="Terminase_5"/>
    <property type="match status" value="1"/>
</dbReference>
<dbReference type="EMBL" id="JAQZHK010000005">
    <property type="protein sequence ID" value="MDY3512967.1"/>
    <property type="molecule type" value="Genomic_DNA"/>
</dbReference>
<accession>A0AAP6LMZ3</accession>
<organism evidence="2 3">
    <name type="scientific">Riemerella anatipestifer</name>
    <name type="common">Moraxella anatipestifer</name>
    <dbReference type="NCBI Taxonomy" id="34085"/>
    <lineage>
        <taxon>Bacteria</taxon>
        <taxon>Pseudomonadati</taxon>
        <taxon>Bacteroidota</taxon>
        <taxon>Flavobacteriia</taxon>
        <taxon>Flavobacteriales</taxon>
        <taxon>Weeksellaceae</taxon>
        <taxon>Riemerella</taxon>
    </lineage>
</organism>
<protein>
    <recommendedName>
        <fullName evidence="1">Terminase ATPase subunit N-terminal domain-containing protein</fullName>
    </recommendedName>
</protein>
<dbReference type="AlphaFoldDB" id="A0AAP6LMZ3"/>
<dbReference type="RefSeq" id="WP_161531304.1">
    <property type="nucleotide sequence ID" value="NZ_JAFELU010000014.1"/>
</dbReference>
<feature type="domain" description="Terminase ATPase subunit N-terminal" evidence="1">
    <location>
        <begin position="14"/>
        <end position="67"/>
    </location>
</feature>
<sequence>MARLRREDRIEKQSQGRQLYASGFSYVDISKILGVTQKTLSNWAEEDKWEEERELSSIKPSVMKRLTLQCALAIQKGEPLPYKADDISKIVAAFDRITDSRKKAVYTMESVDGFTEYMLNKAGKAKGKTQEELLDLIKTIRPYFDAYITQLLQDD</sequence>
<gene>
    <name evidence="2" type="ORF">PG303_07050</name>
</gene>
<evidence type="ECO:0000313" key="3">
    <source>
        <dbReference type="Proteomes" id="UP001284033"/>
    </source>
</evidence>